<feature type="region of interest" description="Disordered" evidence="1">
    <location>
        <begin position="256"/>
        <end position="337"/>
    </location>
</feature>
<proteinExistence type="predicted"/>
<feature type="region of interest" description="Disordered" evidence="1">
    <location>
        <begin position="770"/>
        <end position="797"/>
    </location>
</feature>
<feature type="region of interest" description="Disordered" evidence="1">
    <location>
        <begin position="1"/>
        <end position="41"/>
    </location>
</feature>
<dbReference type="Proteomes" id="UP001163846">
    <property type="component" value="Unassembled WGS sequence"/>
</dbReference>
<accession>A0AA38P0X7</accession>
<protein>
    <recommendedName>
        <fullName evidence="4">NYN domain-containing protein</fullName>
    </recommendedName>
</protein>
<dbReference type="EMBL" id="MU806559">
    <property type="protein sequence ID" value="KAJ3834245.1"/>
    <property type="molecule type" value="Genomic_DNA"/>
</dbReference>
<feature type="compositionally biased region" description="Polar residues" evidence="1">
    <location>
        <begin position="573"/>
        <end position="582"/>
    </location>
</feature>
<feature type="compositionally biased region" description="Polar residues" evidence="1">
    <location>
        <begin position="623"/>
        <end position="634"/>
    </location>
</feature>
<feature type="region of interest" description="Disordered" evidence="1">
    <location>
        <begin position="64"/>
        <end position="91"/>
    </location>
</feature>
<dbReference type="AlphaFoldDB" id="A0AA38P0X7"/>
<feature type="compositionally biased region" description="Basic residues" evidence="1">
    <location>
        <begin position="289"/>
        <end position="300"/>
    </location>
</feature>
<reference evidence="2" key="1">
    <citation type="submission" date="2022-08" db="EMBL/GenBank/DDBJ databases">
        <authorList>
            <consortium name="DOE Joint Genome Institute"/>
            <person name="Min B."/>
            <person name="Riley R."/>
            <person name="Sierra-Patev S."/>
            <person name="Naranjo-Ortiz M."/>
            <person name="Looney B."/>
            <person name="Konkel Z."/>
            <person name="Slot J.C."/>
            <person name="Sakamoto Y."/>
            <person name="Steenwyk J.L."/>
            <person name="Rokas A."/>
            <person name="Carro J."/>
            <person name="Camarero S."/>
            <person name="Ferreira P."/>
            <person name="Molpeceres G."/>
            <person name="Ruiz-Duenas F.J."/>
            <person name="Serrano A."/>
            <person name="Henrissat B."/>
            <person name="Drula E."/>
            <person name="Hughes K.W."/>
            <person name="Mata J.L."/>
            <person name="Ishikawa N.K."/>
            <person name="Vargas-Isla R."/>
            <person name="Ushijima S."/>
            <person name="Smith C.A."/>
            <person name="Ahrendt S."/>
            <person name="Andreopoulos W."/>
            <person name="He G."/>
            <person name="Labutti K."/>
            <person name="Lipzen A."/>
            <person name="Ng V."/>
            <person name="Sandor L."/>
            <person name="Barry K."/>
            <person name="Martinez A.T."/>
            <person name="Xiao Y."/>
            <person name="Gibbons J.G."/>
            <person name="Terashima K."/>
            <person name="Hibbett D.S."/>
            <person name="Grigoriev I.V."/>
        </authorList>
    </citation>
    <scope>NUCLEOTIDE SEQUENCE</scope>
    <source>
        <strain evidence="2">TFB9207</strain>
    </source>
</reference>
<feature type="compositionally biased region" description="Low complexity" evidence="1">
    <location>
        <begin position="1"/>
        <end position="25"/>
    </location>
</feature>
<feature type="compositionally biased region" description="Polar residues" evidence="1">
    <location>
        <begin position="590"/>
        <end position="609"/>
    </location>
</feature>
<sequence length="818" mass="89633">MIRSNSDTTTTASTASPTPVSPFSSDYSVPSEPTSDETPDLGAFNAVLRAWSSLQRAPRIINSTLAQQTTSSTTSSSQATTSSSDIREDKSTVWSHRPIANYLSLSDPITTDAESTDRDRPRMVEIQDVDDELDNFYDHDDTNDDNDHDDSDEQLHVRDLGLHDVEEQPSLGYLDEALKFIAAERERFTAQRENGVAGSFDSRRKRRRKRNKTPRAQSTTRTPTISASPSISTITASTTLADDVDVDDADAVFADADDSSSSVDQQSSPNIFRASKSAVFDSTPGTPSRRGRGRGRKLLHSRSTPQLRLIRHEEEEDEDEEDQSTDSVTEDSPRVQKLKSLGKKLEALFPEDREYLKRVQYRTMSPPPAASGPHQSTSSAGYLDPVDSENPSKNIVLGGFVDTRGDPPKKTATNDERLIHVFVDHSNILIGLINYLRRYPRQHPQYRDSPSKNSQYQMSTSATFASPLPSVSPRPFSSPYPKPPKHLSHSALSLILERGRPVTRRIMVASSPLYQPMDGAESLGYEVRIFARVPDTGDGMDREKSNSFGNGKHKKSQSNESYGTPGTFGSPAGDSSSSQTQRYQRHRAGSMNNHNNGFDYNQENNSSSAVGGGGRKKFHSRKVSGNSSTESEQSVRLGGLSAGFLRNSAHLHSFSLPVSHTSTPPPSASSLAPAAVITPSTPQQQRVRYREQGVDELLQLKLHQVLASIDGPPPKGSTIILATGDGNVGQFNEEGFLGGVRTALKRGWKVELYAWEGGLSRAWKREFGEGSEWGGGGGSGKRSSKKKTAKSSVVDDDGPRFRVIGIEQFGSELVELYY</sequence>
<comment type="caution">
    <text evidence="2">The sequence shown here is derived from an EMBL/GenBank/DDBJ whole genome shotgun (WGS) entry which is preliminary data.</text>
</comment>
<evidence type="ECO:0000313" key="3">
    <source>
        <dbReference type="Proteomes" id="UP001163846"/>
    </source>
</evidence>
<evidence type="ECO:0000256" key="1">
    <source>
        <dbReference type="SAM" id="MobiDB-lite"/>
    </source>
</evidence>
<dbReference type="CDD" id="cd18724">
    <property type="entry name" value="PIN_LabA-like"/>
    <property type="match status" value="1"/>
</dbReference>
<feature type="region of interest" description="Disordered" evidence="1">
    <location>
        <begin position="192"/>
        <end position="231"/>
    </location>
</feature>
<name>A0AA38P0X7_9AGAR</name>
<feature type="compositionally biased region" description="Basic residues" evidence="1">
    <location>
        <begin position="203"/>
        <end position="213"/>
    </location>
</feature>
<feature type="compositionally biased region" description="Low complexity" evidence="1">
    <location>
        <begin position="64"/>
        <end position="84"/>
    </location>
</feature>
<feature type="region of interest" description="Disordered" evidence="1">
    <location>
        <begin position="535"/>
        <end position="635"/>
    </location>
</feature>
<feature type="compositionally biased region" description="Pro residues" evidence="1">
    <location>
        <begin position="470"/>
        <end position="482"/>
    </location>
</feature>
<feature type="region of interest" description="Disordered" evidence="1">
    <location>
        <begin position="129"/>
        <end position="152"/>
    </location>
</feature>
<feature type="compositionally biased region" description="Acidic residues" evidence="1">
    <location>
        <begin position="314"/>
        <end position="324"/>
    </location>
</feature>
<feature type="region of interest" description="Disordered" evidence="1">
    <location>
        <begin position="363"/>
        <end position="388"/>
    </location>
</feature>
<feature type="compositionally biased region" description="Low complexity" evidence="1">
    <location>
        <begin position="218"/>
        <end position="231"/>
    </location>
</feature>
<gene>
    <name evidence="2" type="ORF">F5878DRAFT_631000</name>
</gene>
<feature type="compositionally biased region" description="Polar residues" evidence="1">
    <location>
        <begin position="451"/>
        <end position="464"/>
    </location>
</feature>
<evidence type="ECO:0008006" key="4">
    <source>
        <dbReference type="Google" id="ProtNLM"/>
    </source>
</evidence>
<feature type="region of interest" description="Disordered" evidence="1">
    <location>
        <begin position="443"/>
        <end position="484"/>
    </location>
</feature>
<evidence type="ECO:0000313" key="2">
    <source>
        <dbReference type="EMBL" id="KAJ3834245.1"/>
    </source>
</evidence>
<keyword evidence="3" id="KW-1185">Reference proteome</keyword>
<organism evidence="2 3">
    <name type="scientific">Lentinula raphanica</name>
    <dbReference type="NCBI Taxonomy" id="153919"/>
    <lineage>
        <taxon>Eukaryota</taxon>
        <taxon>Fungi</taxon>
        <taxon>Dikarya</taxon>
        <taxon>Basidiomycota</taxon>
        <taxon>Agaricomycotina</taxon>
        <taxon>Agaricomycetes</taxon>
        <taxon>Agaricomycetidae</taxon>
        <taxon>Agaricales</taxon>
        <taxon>Marasmiineae</taxon>
        <taxon>Omphalotaceae</taxon>
        <taxon>Lentinula</taxon>
    </lineage>
</organism>
<feature type="compositionally biased region" description="Gly residues" evidence="1">
    <location>
        <begin position="771"/>
        <end position="780"/>
    </location>
</feature>